<reference evidence="2 3" key="1">
    <citation type="submission" date="2017-10" db="EMBL/GenBank/DDBJ databases">
        <title>Integration of genomic and chemical information greatly accelerates assignment of the full stereostructure of myelolactone, a potent inhibitor of myeloma from a marine-derived Micromonospora.</title>
        <authorList>
            <person name="Kim M.C."/>
            <person name="Machado H."/>
            <person name="Jensen P.R."/>
            <person name="Fenical W."/>
        </authorList>
    </citation>
    <scope>NUCLEOTIDE SEQUENCE [LARGE SCALE GENOMIC DNA]</scope>
    <source>
        <strain evidence="2 3">CNY-010</strain>
    </source>
</reference>
<accession>A0A386WLU5</accession>
<organism evidence="2 3">
    <name type="scientific">Micromonospora tulbaghiae</name>
    <dbReference type="NCBI Taxonomy" id="479978"/>
    <lineage>
        <taxon>Bacteria</taxon>
        <taxon>Bacillati</taxon>
        <taxon>Actinomycetota</taxon>
        <taxon>Actinomycetes</taxon>
        <taxon>Micromonosporales</taxon>
        <taxon>Micromonosporaceae</taxon>
        <taxon>Micromonospora</taxon>
    </lineage>
</organism>
<feature type="region of interest" description="Disordered" evidence="1">
    <location>
        <begin position="66"/>
        <end position="108"/>
    </location>
</feature>
<evidence type="ECO:0000313" key="3">
    <source>
        <dbReference type="Proteomes" id="UP000267804"/>
    </source>
</evidence>
<proteinExistence type="predicted"/>
<dbReference type="Proteomes" id="UP000267804">
    <property type="component" value="Chromosome"/>
</dbReference>
<name>A0A386WLU5_9ACTN</name>
<dbReference type="EMBL" id="CP024087">
    <property type="protein sequence ID" value="AYF29327.1"/>
    <property type="molecule type" value="Genomic_DNA"/>
</dbReference>
<dbReference type="RefSeq" id="WP_120571292.1">
    <property type="nucleotide sequence ID" value="NZ_CP024087.1"/>
</dbReference>
<evidence type="ECO:0000313" key="2">
    <source>
        <dbReference type="EMBL" id="AYF29327.1"/>
    </source>
</evidence>
<dbReference type="KEGG" id="mtua:CSH63_18015"/>
<feature type="compositionally biased region" description="Basic and acidic residues" evidence="1">
    <location>
        <begin position="66"/>
        <end position="86"/>
    </location>
</feature>
<dbReference type="AlphaFoldDB" id="A0A386WLU5"/>
<protein>
    <submittedName>
        <fullName evidence="2">Uncharacterized protein</fullName>
    </submittedName>
</protein>
<evidence type="ECO:0000256" key="1">
    <source>
        <dbReference type="SAM" id="MobiDB-lite"/>
    </source>
</evidence>
<gene>
    <name evidence="2" type="ORF">CSH63_18015</name>
</gene>
<sequence>MATPRDHAVVYVPATITDPVDFAATAAPCLERIEACGYAFDGIVRRWTDAQHLMDEGQAQVVIVRDRGHMPHDRRPRIEAADDPVRRTTTSPRPPAPGAAPTRRPRRI</sequence>